<evidence type="ECO:0000259" key="1">
    <source>
        <dbReference type="Pfam" id="PF10354"/>
    </source>
</evidence>
<name>A0AAW1IJQ5_SAPOF</name>
<sequence length="214" mass="23926">MVQEKEVINNVCNDSKESFVKKIGVYNSKQRILLVGEGDFSFSACLAVAFGSASNIIATSLDSHRTSSKSMINKIKLESRGDVVMHGIDGRRMIKDAVLGSLKFDCIVFNFPHTGDFGGTEFDLRNNKELVRGFIRSAKKMINEDGGIHIRHKSNGYFSLWNIPKIGSDQGLLLIRKPKFDRSQYPGYHTKYGFGGNKDFDCIPSRTYIFGLLA</sequence>
<dbReference type="GO" id="GO:0070475">
    <property type="term" value="P:rRNA base methylation"/>
    <property type="evidence" value="ECO:0007669"/>
    <property type="project" value="InterPro"/>
</dbReference>
<dbReference type="Pfam" id="PF10354">
    <property type="entry name" value="BMT5-like"/>
    <property type="match status" value="1"/>
</dbReference>
<feature type="domain" description="25S rRNA (uridine-N(3))-methyltransferase BMT5-like" evidence="1">
    <location>
        <begin position="33"/>
        <end position="191"/>
    </location>
</feature>
<gene>
    <name evidence="2" type="ORF">RND81_09G069100</name>
</gene>
<organism evidence="2 3">
    <name type="scientific">Saponaria officinalis</name>
    <name type="common">Common soapwort</name>
    <name type="synonym">Lychnis saponaria</name>
    <dbReference type="NCBI Taxonomy" id="3572"/>
    <lineage>
        <taxon>Eukaryota</taxon>
        <taxon>Viridiplantae</taxon>
        <taxon>Streptophyta</taxon>
        <taxon>Embryophyta</taxon>
        <taxon>Tracheophyta</taxon>
        <taxon>Spermatophyta</taxon>
        <taxon>Magnoliopsida</taxon>
        <taxon>eudicotyledons</taxon>
        <taxon>Gunneridae</taxon>
        <taxon>Pentapetalae</taxon>
        <taxon>Caryophyllales</taxon>
        <taxon>Caryophyllaceae</taxon>
        <taxon>Caryophylleae</taxon>
        <taxon>Saponaria</taxon>
    </lineage>
</organism>
<dbReference type="PANTHER" id="PTHR11538:SF70">
    <property type="entry name" value="25S RRNA (URIDINE-N(3))-METHYLTRANSFERASE BMT5-LIKE DOMAIN-CONTAINING PROTEIN"/>
    <property type="match status" value="1"/>
</dbReference>
<dbReference type="GO" id="GO:0070042">
    <property type="term" value="F:rRNA (uridine-N3-)-methyltransferase activity"/>
    <property type="evidence" value="ECO:0007669"/>
    <property type="project" value="InterPro"/>
</dbReference>
<protein>
    <recommendedName>
        <fullName evidence="1">25S rRNA (uridine-N(3))-methyltransferase BMT5-like domain-containing protein</fullName>
    </recommendedName>
</protein>
<keyword evidence="3" id="KW-1185">Reference proteome</keyword>
<proteinExistence type="predicted"/>
<dbReference type="AlphaFoldDB" id="A0AAW1IJQ5"/>
<accession>A0AAW1IJQ5</accession>
<dbReference type="Proteomes" id="UP001443914">
    <property type="component" value="Unassembled WGS sequence"/>
</dbReference>
<dbReference type="EMBL" id="JBDFQZ010000009">
    <property type="protein sequence ID" value="KAK9689585.1"/>
    <property type="molecule type" value="Genomic_DNA"/>
</dbReference>
<reference evidence="2" key="1">
    <citation type="submission" date="2024-03" db="EMBL/GenBank/DDBJ databases">
        <title>WGS assembly of Saponaria officinalis var. Norfolk2.</title>
        <authorList>
            <person name="Jenkins J."/>
            <person name="Shu S."/>
            <person name="Grimwood J."/>
            <person name="Barry K."/>
            <person name="Goodstein D."/>
            <person name="Schmutz J."/>
            <person name="Leebens-Mack J."/>
            <person name="Osbourn A."/>
        </authorList>
    </citation>
    <scope>NUCLEOTIDE SEQUENCE [LARGE SCALE GENOMIC DNA]</scope>
    <source>
        <strain evidence="2">JIC</strain>
    </source>
</reference>
<dbReference type="InterPro" id="IPR019446">
    <property type="entry name" value="BMT5-like"/>
</dbReference>
<evidence type="ECO:0000313" key="2">
    <source>
        <dbReference type="EMBL" id="KAK9689585.1"/>
    </source>
</evidence>
<dbReference type="GO" id="GO:0005737">
    <property type="term" value="C:cytoplasm"/>
    <property type="evidence" value="ECO:0007669"/>
    <property type="project" value="TreeGrafter"/>
</dbReference>
<dbReference type="PANTHER" id="PTHR11538">
    <property type="entry name" value="PHENYLALANYL-TRNA SYNTHETASE"/>
    <property type="match status" value="1"/>
</dbReference>
<evidence type="ECO:0000313" key="3">
    <source>
        <dbReference type="Proteomes" id="UP001443914"/>
    </source>
</evidence>
<comment type="caution">
    <text evidence="2">The sequence shown here is derived from an EMBL/GenBank/DDBJ whole genome shotgun (WGS) entry which is preliminary data.</text>
</comment>